<evidence type="ECO:0000256" key="1">
    <source>
        <dbReference type="SAM" id="Phobius"/>
    </source>
</evidence>
<dbReference type="EMBL" id="LJJC01000004">
    <property type="protein sequence ID" value="KQL54494.1"/>
    <property type="molecule type" value="Genomic_DNA"/>
</dbReference>
<name>A0A0Q3TKH4_9BACI</name>
<sequence length="115" mass="12966">MLSLLLNKKEEVFTVKEFLAGRHKNLDHCQTSSISLYSLMGIDISPNGMFNFHNFNTPYVVVFGVAGVLLISTLIEHFFVVHGNPRMAESVEGLTKLMMPIAFYIFLLIGIFKVL</sequence>
<dbReference type="AlphaFoldDB" id="A0A0Q3TKH4"/>
<reference evidence="2 3" key="1">
    <citation type="submission" date="2015-09" db="EMBL/GenBank/DDBJ databases">
        <title>Genome sequencing project for genomic taxonomy and phylogenomics of Bacillus-like bacteria.</title>
        <authorList>
            <person name="Liu B."/>
            <person name="Wang J."/>
            <person name="Zhu Y."/>
            <person name="Liu G."/>
            <person name="Chen Q."/>
            <person name="Chen Z."/>
            <person name="Lan J."/>
            <person name="Che J."/>
            <person name="Ge C."/>
            <person name="Shi H."/>
            <person name="Pan Z."/>
            <person name="Liu X."/>
        </authorList>
    </citation>
    <scope>NUCLEOTIDE SEQUENCE [LARGE SCALE GENOMIC DNA]</scope>
    <source>
        <strain evidence="2 3">LMG 18435</strain>
    </source>
</reference>
<feature type="transmembrane region" description="Helical" evidence="1">
    <location>
        <begin position="93"/>
        <end position="112"/>
    </location>
</feature>
<dbReference type="RefSeq" id="WP_055740265.1">
    <property type="nucleotide sequence ID" value="NZ_JAAIWL010000008.1"/>
</dbReference>
<keyword evidence="1" id="KW-0812">Transmembrane</keyword>
<feature type="transmembrane region" description="Helical" evidence="1">
    <location>
        <begin position="59"/>
        <end position="81"/>
    </location>
</feature>
<accession>A0A0Q3TKH4</accession>
<keyword evidence="1" id="KW-0472">Membrane</keyword>
<evidence type="ECO:0000313" key="2">
    <source>
        <dbReference type="EMBL" id="KQL54494.1"/>
    </source>
</evidence>
<dbReference type="Proteomes" id="UP000051888">
    <property type="component" value="Unassembled WGS sequence"/>
</dbReference>
<dbReference type="OrthoDB" id="2942066at2"/>
<keyword evidence="1" id="KW-1133">Transmembrane helix</keyword>
<organism evidence="2 3">
    <name type="scientific">Heyndrickxia shackletonii</name>
    <dbReference type="NCBI Taxonomy" id="157838"/>
    <lineage>
        <taxon>Bacteria</taxon>
        <taxon>Bacillati</taxon>
        <taxon>Bacillota</taxon>
        <taxon>Bacilli</taxon>
        <taxon>Bacillales</taxon>
        <taxon>Bacillaceae</taxon>
        <taxon>Heyndrickxia</taxon>
    </lineage>
</organism>
<comment type="caution">
    <text evidence="2">The sequence shown here is derived from an EMBL/GenBank/DDBJ whole genome shotgun (WGS) entry which is preliminary data.</text>
</comment>
<keyword evidence="3" id="KW-1185">Reference proteome</keyword>
<gene>
    <name evidence="2" type="ORF">AN964_13960</name>
</gene>
<proteinExistence type="predicted"/>
<protein>
    <submittedName>
        <fullName evidence="2">Uncharacterized protein</fullName>
    </submittedName>
</protein>
<dbReference type="PATRIC" id="fig|157838.3.peg.3099"/>
<evidence type="ECO:0000313" key="3">
    <source>
        <dbReference type="Proteomes" id="UP000051888"/>
    </source>
</evidence>